<keyword evidence="1" id="KW-0472">Membrane</keyword>
<name>I3CJP5_9GAMM</name>
<proteinExistence type="predicted"/>
<keyword evidence="3" id="KW-1185">Reference proteome</keyword>
<dbReference type="Proteomes" id="UP000005744">
    <property type="component" value="Unassembled WGS sequence"/>
</dbReference>
<organism evidence="2 3">
    <name type="scientific">Beggiatoa alba B18LD</name>
    <dbReference type="NCBI Taxonomy" id="395493"/>
    <lineage>
        <taxon>Bacteria</taxon>
        <taxon>Pseudomonadati</taxon>
        <taxon>Pseudomonadota</taxon>
        <taxon>Gammaproteobacteria</taxon>
        <taxon>Thiotrichales</taxon>
        <taxon>Thiotrichaceae</taxon>
        <taxon>Beggiatoa</taxon>
    </lineage>
</organism>
<dbReference type="RefSeq" id="WP_002691371.1">
    <property type="nucleotide sequence ID" value="NZ_JH600070.1"/>
</dbReference>
<evidence type="ECO:0000313" key="3">
    <source>
        <dbReference type="Proteomes" id="UP000005744"/>
    </source>
</evidence>
<keyword evidence="1" id="KW-1133">Transmembrane helix</keyword>
<evidence type="ECO:0000313" key="2">
    <source>
        <dbReference type="EMBL" id="EIJ43838.1"/>
    </source>
</evidence>
<protein>
    <submittedName>
        <fullName evidence="2">Uncharacterized protein</fullName>
    </submittedName>
</protein>
<dbReference type="OrthoDB" id="9904516at2"/>
<evidence type="ECO:0000256" key="1">
    <source>
        <dbReference type="SAM" id="Phobius"/>
    </source>
</evidence>
<keyword evidence="1" id="KW-0812">Transmembrane</keyword>
<accession>I3CJP5</accession>
<sequence>MDSVKTQNTQSAALSDLLNFFVTSLLAGFASAVVLAGIVLLISAAG</sequence>
<feature type="transmembrane region" description="Helical" evidence="1">
    <location>
        <begin position="20"/>
        <end position="42"/>
    </location>
</feature>
<reference evidence="2 3" key="1">
    <citation type="submission" date="2011-11" db="EMBL/GenBank/DDBJ databases">
        <title>Improved High-Quality Draft sequence of Beggiatoa alba B18lD.</title>
        <authorList>
            <consortium name="US DOE Joint Genome Institute"/>
            <person name="Lucas S."/>
            <person name="Han J."/>
            <person name="Lapidus A."/>
            <person name="Cheng J.-F."/>
            <person name="Goodwin L."/>
            <person name="Pitluck S."/>
            <person name="Peters L."/>
            <person name="Mikhailova N."/>
            <person name="Held B."/>
            <person name="Detter J.C."/>
            <person name="Han C."/>
            <person name="Tapia R."/>
            <person name="Land M."/>
            <person name="Hauser L."/>
            <person name="Kyrpides N."/>
            <person name="Ivanova N."/>
            <person name="Pagani I."/>
            <person name="Samuel K."/>
            <person name="Teske A."/>
            <person name="Mueller J."/>
            <person name="Woyke T."/>
        </authorList>
    </citation>
    <scope>NUCLEOTIDE SEQUENCE [LARGE SCALE GENOMIC DNA]</scope>
    <source>
        <strain evidence="2 3">B18LD</strain>
    </source>
</reference>
<dbReference type="AlphaFoldDB" id="I3CJP5"/>
<dbReference type="EMBL" id="JH600070">
    <property type="protein sequence ID" value="EIJ43838.1"/>
    <property type="molecule type" value="Genomic_DNA"/>
</dbReference>
<dbReference type="HOGENOM" id="CLU_3180641_0_0_6"/>
<gene>
    <name evidence="2" type="ORF">BegalDRAFT_3011</name>
</gene>